<organism evidence="1 2">
    <name type="scientific">Hydrogenophaga intermedia</name>
    <dbReference type="NCBI Taxonomy" id="65786"/>
    <lineage>
        <taxon>Bacteria</taxon>
        <taxon>Pseudomonadati</taxon>
        <taxon>Pseudomonadota</taxon>
        <taxon>Betaproteobacteria</taxon>
        <taxon>Burkholderiales</taxon>
        <taxon>Comamonadaceae</taxon>
        <taxon>Hydrogenophaga</taxon>
    </lineage>
</organism>
<dbReference type="AlphaFoldDB" id="A0A1L1PBD9"/>
<sequence>MFHGTEVPAAIARARSRLLQFQHNPAKHRRHALKVLIKFKMLELQRIEHDALQAWFGGSDYFIQIAQIDHSQLPSEVLNSLLKELEQAQALAIRGNWILNQ</sequence>
<reference evidence="2" key="2">
    <citation type="submission" date="2014-11" db="EMBL/GenBank/DDBJ databases">
        <title>Draft genome sequence of Hydrogenophaga intermedia S1.</title>
        <authorList>
            <person name="Gan H.M."/>
            <person name="Chew T.H."/>
            <person name="Stolz A."/>
        </authorList>
    </citation>
    <scope>NUCLEOTIDE SEQUENCE [LARGE SCALE GENOMIC DNA]</scope>
    <source>
        <strain evidence="2">S1</strain>
    </source>
</reference>
<name>A0A1L1PBD9_HYDIT</name>
<proteinExistence type="predicted"/>
<gene>
    <name evidence="1" type="ORF">BN948_01208</name>
</gene>
<evidence type="ECO:0000313" key="1">
    <source>
        <dbReference type="EMBL" id="CDN86800.1"/>
    </source>
</evidence>
<reference evidence="2" key="1">
    <citation type="submission" date="2014-02" db="EMBL/GenBank/DDBJ databases">
        <authorList>
            <person name="Gan H."/>
        </authorList>
    </citation>
    <scope>NUCLEOTIDE SEQUENCE [LARGE SCALE GENOMIC DNA]</scope>
    <source>
        <strain evidence="2">S1</strain>
    </source>
</reference>
<keyword evidence="2" id="KW-1185">Reference proteome</keyword>
<accession>A0A1L1PBD9</accession>
<keyword evidence="1" id="KW-0378">Hydrolase</keyword>
<dbReference type="EMBL" id="CCAE010000006">
    <property type="protein sequence ID" value="CDN86800.1"/>
    <property type="molecule type" value="Genomic_DNA"/>
</dbReference>
<protein>
    <submittedName>
        <fullName evidence="1">Hydroxyacylglutathione hydrolase</fullName>
    </submittedName>
</protein>
<evidence type="ECO:0000313" key="2">
    <source>
        <dbReference type="Proteomes" id="UP000028878"/>
    </source>
</evidence>
<dbReference type="Proteomes" id="UP000028878">
    <property type="component" value="Unassembled WGS sequence"/>
</dbReference>
<dbReference type="GO" id="GO:0016787">
    <property type="term" value="F:hydrolase activity"/>
    <property type="evidence" value="ECO:0007669"/>
    <property type="project" value="UniProtKB-KW"/>
</dbReference>